<keyword evidence="5" id="KW-0547">Nucleotide-binding</keyword>
<evidence type="ECO:0000313" key="11">
    <source>
        <dbReference type="EMBL" id="RBO79920.1"/>
    </source>
</evidence>
<dbReference type="STRING" id="1210090.GCA_001613185_06828"/>
<dbReference type="GO" id="GO:0000155">
    <property type="term" value="F:phosphorelay sensor kinase activity"/>
    <property type="evidence" value="ECO:0007669"/>
    <property type="project" value="InterPro"/>
</dbReference>
<dbReference type="EC" id="2.7.13.3" evidence="2"/>
<dbReference type="PANTHER" id="PTHR24421:SF10">
    <property type="entry name" value="NITRATE_NITRITE SENSOR PROTEIN NARQ"/>
    <property type="match status" value="1"/>
</dbReference>
<sequence>MLIPILLLASTYPGQYRVPTYYWLLALAAAVVFVAVARWPLVVSVVLSSLAVPMLRAPAWGVSGLVPYLGAVALVVVIARTHRWATVVVAAAGWAAAIVLGRVGLHETSIGRAYIAVEVAAYAGVPLLLGLYLRGQRDLADNLRRQAADAEARTRIDERAAMARELHDVVAHHMASIILRISVAGHVVRGADSRIVGVLDDVRATAADALSDIRRLLTGLRDPALGVVALVDSDAVATEIAAAITRVRSAGFTVDAQIDAELGGLDAINRLTLLRLVQESLTNVMKHADRDVPVMFRISSDEGGIAMVVLNGGRAHGVPHGHGLVGMRERAELAGGALTVGAEDDHWAVRARLSVSKREDTNLS</sequence>
<keyword evidence="9" id="KW-0472">Membrane</keyword>
<keyword evidence="8" id="KW-0902">Two-component regulatory system</keyword>
<feature type="transmembrane region" description="Helical" evidence="9">
    <location>
        <begin position="113"/>
        <end position="133"/>
    </location>
</feature>
<dbReference type="InterPro" id="IPR011712">
    <property type="entry name" value="Sig_transdc_His_kin_sub3_dim/P"/>
</dbReference>
<evidence type="ECO:0000256" key="2">
    <source>
        <dbReference type="ARBA" id="ARBA00012438"/>
    </source>
</evidence>
<feature type="transmembrane region" description="Helical" evidence="9">
    <location>
        <begin position="59"/>
        <end position="78"/>
    </location>
</feature>
<evidence type="ECO:0000256" key="1">
    <source>
        <dbReference type="ARBA" id="ARBA00000085"/>
    </source>
</evidence>
<keyword evidence="3" id="KW-0597">Phosphoprotein</keyword>
<protein>
    <recommendedName>
        <fullName evidence="2">histidine kinase</fullName>
        <ecNumber evidence="2">2.7.13.3</ecNumber>
    </recommendedName>
</protein>
<evidence type="ECO:0000256" key="9">
    <source>
        <dbReference type="SAM" id="Phobius"/>
    </source>
</evidence>
<evidence type="ECO:0000256" key="4">
    <source>
        <dbReference type="ARBA" id="ARBA00022679"/>
    </source>
</evidence>
<dbReference type="GO" id="GO:0046983">
    <property type="term" value="F:protein dimerization activity"/>
    <property type="evidence" value="ECO:0007669"/>
    <property type="project" value="InterPro"/>
</dbReference>
<dbReference type="AlphaFoldDB" id="A0A366CUE0"/>
<keyword evidence="9" id="KW-1133">Transmembrane helix</keyword>
<dbReference type="PANTHER" id="PTHR24421">
    <property type="entry name" value="NITRATE/NITRITE SENSOR PROTEIN NARX-RELATED"/>
    <property type="match status" value="1"/>
</dbReference>
<dbReference type="Gene3D" id="3.30.565.10">
    <property type="entry name" value="Histidine kinase-like ATPase, C-terminal domain"/>
    <property type="match status" value="1"/>
</dbReference>
<feature type="transmembrane region" description="Helical" evidence="9">
    <location>
        <begin position="84"/>
        <end position="101"/>
    </location>
</feature>
<comment type="caution">
    <text evidence="11">The sequence shown here is derived from an EMBL/GenBank/DDBJ whole genome shotgun (WGS) entry which is preliminary data.</text>
</comment>
<dbReference type="CDD" id="cd16917">
    <property type="entry name" value="HATPase_UhpB-NarQ-NarX-like"/>
    <property type="match status" value="1"/>
</dbReference>
<reference evidence="11 12" key="1">
    <citation type="submission" date="2018-06" db="EMBL/GenBank/DDBJ databases">
        <title>Genomic Encyclopedia of Type Strains, Phase IV (KMG-IV): sequencing the most valuable type-strain genomes for metagenomic binning, comparative biology and taxonomic classification.</title>
        <authorList>
            <person name="Goeker M."/>
        </authorList>
    </citation>
    <scope>NUCLEOTIDE SEQUENCE [LARGE SCALE GENOMIC DNA]</scope>
    <source>
        <strain evidence="11 12">DSM 44599</strain>
    </source>
</reference>
<keyword evidence="9" id="KW-0812">Transmembrane</keyword>
<dbReference type="InterPro" id="IPR050482">
    <property type="entry name" value="Sensor_HK_TwoCompSys"/>
</dbReference>
<evidence type="ECO:0000256" key="7">
    <source>
        <dbReference type="ARBA" id="ARBA00022840"/>
    </source>
</evidence>
<dbReference type="SUPFAM" id="SSF55874">
    <property type="entry name" value="ATPase domain of HSP90 chaperone/DNA topoisomerase II/histidine kinase"/>
    <property type="match status" value="1"/>
</dbReference>
<keyword evidence="6 11" id="KW-0418">Kinase</keyword>
<proteinExistence type="predicted"/>
<name>A0A366CUE0_9NOCA</name>
<evidence type="ECO:0000256" key="6">
    <source>
        <dbReference type="ARBA" id="ARBA00022777"/>
    </source>
</evidence>
<keyword evidence="12" id="KW-1185">Reference proteome</keyword>
<dbReference type="Gene3D" id="1.20.5.1930">
    <property type="match status" value="1"/>
</dbReference>
<organism evidence="11 12">
    <name type="scientific">Nocardia puris</name>
    <dbReference type="NCBI Taxonomy" id="208602"/>
    <lineage>
        <taxon>Bacteria</taxon>
        <taxon>Bacillati</taxon>
        <taxon>Actinomycetota</taxon>
        <taxon>Actinomycetes</taxon>
        <taxon>Mycobacteriales</taxon>
        <taxon>Nocardiaceae</taxon>
        <taxon>Nocardia</taxon>
    </lineage>
</organism>
<gene>
    <name evidence="11" type="ORF">DFR74_13016</name>
</gene>
<dbReference type="InterPro" id="IPR036890">
    <property type="entry name" value="HATPase_C_sf"/>
</dbReference>
<evidence type="ECO:0000256" key="5">
    <source>
        <dbReference type="ARBA" id="ARBA00022741"/>
    </source>
</evidence>
<feature type="transmembrane region" description="Helical" evidence="9">
    <location>
        <begin position="23"/>
        <end position="47"/>
    </location>
</feature>
<evidence type="ECO:0000313" key="12">
    <source>
        <dbReference type="Proteomes" id="UP000252586"/>
    </source>
</evidence>
<dbReference type="Pfam" id="PF07730">
    <property type="entry name" value="HisKA_3"/>
    <property type="match status" value="1"/>
</dbReference>
<dbReference type="GO" id="GO:0005524">
    <property type="term" value="F:ATP binding"/>
    <property type="evidence" value="ECO:0007669"/>
    <property type="project" value="UniProtKB-KW"/>
</dbReference>
<dbReference type="EMBL" id="QNRE01000030">
    <property type="protein sequence ID" value="RBO79920.1"/>
    <property type="molecule type" value="Genomic_DNA"/>
</dbReference>
<feature type="domain" description="Signal transduction histidine kinase subgroup 3 dimerisation and phosphoacceptor" evidence="10">
    <location>
        <begin position="158"/>
        <end position="224"/>
    </location>
</feature>
<evidence type="ECO:0000259" key="10">
    <source>
        <dbReference type="Pfam" id="PF07730"/>
    </source>
</evidence>
<evidence type="ECO:0000256" key="3">
    <source>
        <dbReference type="ARBA" id="ARBA00022553"/>
    </source>
</evidence>
<dbReference type="GO" id="GO:0016020">
    <property type="term" value="C:membrane"/>
    <property type="evidence" value="ECO:0007669"/>
    <property type="project" value="InterPro"/>
</dbReference>
<comment type="catalytic activity">
    <reaction evidence="1">
        <text>ATP + protein L-histidine = ADP + protein N-phospho-L-histidine.</text>
        <dbReference type="EC" id="2.7.13.3"/>
    </reaction>
</comment>
<evidence type="ECO:0000256" key="8">
    <source>
        <dbReference type="ARBA" id="ARBA00023012"/>
    </source>
</evidence>
<accession>A0A366CUE0</accession>
<dbReference type="Proteomes" id="UP000252586">
    <property type="component" value="Unassembled WGS sequence"/>
</dbReference>
<keyword evidence="7" id="KW-0067">ATP-binding</keyword>
<keyword evidence="4" id="KW-0808">Transferase</keyword>